<dbReference type="InterPro" id="IPR027640">
    <property type="entry name" value="Kinesin-like_fam"/>
</dbReference>
<evidence type="ECO:0000256" key="1">
    <source>
        <dbReference type="ARBA" id="ARBA00004245"/>
    </source>
</evidence>
<feature type="domain" description="Kinesin motor" evidence="6">
    <location>
        <begin position="3"/>
        <end position="165"/>
    </location>
</feature>
<keyword evidence="4" id="KW-0206">Cytoskeleton</keyword>
<reference evidence="8" key="1">
    <citation type="submission" date="2018-06" db="EMBL/GenBank/DDBJ databases">
        <title>Genome assembly of Danube salmon.</title>
        <authorList>
            <person name="Macqueen D.J."/>
            <person name="Gundappa M.K."/>
        </authorList>
    </citation>
    <scope>NUCLEOTIDE SEQUENCE [LARGE SCALE GENOMIC DNA]</scope>
</reference>
<reference evidence="7" key="2">
    <citation type="submission" date="2025-08" db="UniProtKB">
        <authorList>
            <consortium name="Ensembl"/>
        </authorList>
    </citation>
    <scope>IDENTIFICATION</scope>
</reference>
<protein>
    <recommendedName>
        <fullName evidence="6">Kinesin motor domain-containing protein</fullName>
    </recommendedName>
</protein>
<evidence type="ECO:0000313" key="8">
    <source>
        <dbReference type="Proteomes" id="UP000314982"/>
    </source>
</evidence>
<dbReference type="Ensembl" id="ENSHHUT00000034445.1">
    <property type="protein sequence ID" value="ENSHHUP00000033099.1"/>
    <property type="gene ID" value="ENSHHUG00000020939.1"/>
</dbReference>
<dbReference type="GO" id="GO:0005524">
    <property type="term" value="F:ATP binding"/>
    <property type="evidence" value="ECO:0007669"/>
    <property type="project" value="UniProtKB-UniRule"/>
</dbReference>
<feature type="binding site" evidence="5">
    <location>
        <begin position="80"/>
        <end position="87"/>
    </location>
    <ligand>
        <name>ATP</name>
        <dbReference type="ChEBI" id="CHEBI:30616"/>
    </ligand>
</feature>
<sequence length="165" mass="17825">MGEVRVAVRVRPFLPKEVLHNHQLCVRVVPDTVILGSDRTFSFDYAFGPTARHAQVYKSCVKPLVASLVDGYNATVFAYGQTGSGKTYTLGGGHVAYLPEEESGIIGRVAADLFVLLGERAADARAAVDVRVDLLDIQTGNKELHIREDDRGNTGNTTHSVLGCV</sequence>
<dbReference type="PANTHER" id="PTHR47969">
    <property type="entry name" value="CHROMOSOME-ASSOCIATED KINESIN KIF4A-RELATED"/>
    <property type="match status" value="1"/>
</dbReference>
<keyword evidence="3 5" id="KW-0067">ATP-binding</keyword>
<evidence type="ECO:0000256" key="5">
    <source>
        <dbReference type="PROSITE-ProRule" id="PRU00283"/>
    </source>
</evidence>
<keyword evidence="4" id="KW-0963">Cytoplasm</keyword>
<evidence type="ECO:0000256" key="2">
    <source>
        <dbReference type="ARBA" id="ARBA00022741"/>
    </source>
</evidence>
<dbReference type="GO" id="GO:0003777">
    <property type="term" value="F:microtubule motor activity"/>
    <property type="evidence" value="ECO:0007669"/>
    <property type="project" value="InterPro"/>
</dbReference>
<comment type="similarity">
    <text evidence="5">Belongs to the TRAFAC class myosin-kinesin ATPase superfamily. Kinesin family.</text>
</comment>
<dbReference type="Pfam" id="PF00225">
    <property type="entry name" value="Kinesin"/>
    <property type="match status" value="1"/>
</dbReference>
<keyword evidence="5" id="KW-0505">Motor protein</keyword>
<dbReference type="InterPro" id="IPR001752">
    <property type="entry name" value="Kinesin_motor_dom"/>
</dbReference>
<dbReference type="Proteomes" id="UP000314982">
    <property type="component" value="Unassembled WGS sequence"/>
</dbReference>
<dbReference type="STRING" id="62062.ENSHHUP00000033099"/>
<keyword evidence="2 5" id="KW-0547">Nucleotide-binding</keyword>
<dbReference type="InterPro" id="IPR027417">
    <property type="entry name" value="P-loop_NTPase"/>
</dbReference>
<dbReference type="Gene3D" id="3.40.850.10">
    <property type="entry name" value="Kinesin motor domain"/>
    <property type="match status" value="1"/>
</dbReference>
<dbReference type="SUPFAM" id="SSF52540">
    <property type="entry name" value="P-loop containing nucleoside triphosphate hydrolases"/>
    <property type="match status" value="1"/>
</dbReference>
<reference evidence="7" key="3">
    <citation type="submission" date="2025-09" db="UniProtKB">
        <authorList>
            <consortium name="Ensembl"/>
        </authorList>
    </citation>
    <scope>IDENTIFICATION</scope>
</reference>
<keyword evidence="8" id="KW-1185">Reference proteome</keyword>
<dbReference type="GeneTree" id="ENSGT00940000157487"/>
<evidence type="ECO:0000313" key="7">
    <source>
        <dbReference type="Ensembl" id="ENSHHUP00000033099.1"/>
    </source>
</evidence>
<dbReference type="GO" id="GO:0007052">
    <property type="term" value="P:mitotic spindle organization"/>
    <property type="evidence" value="ECO:0007669"/>
    <property type="project" value="TreeGrafter"/>
</dbReference>
<dbReference type="AlphaFoldDB" id="A0A4W5M5I9"/>
<dbReference type="GO" id="GO:0007018">
    <property type="term" value="P:microtubule-based movement"/>
    <property type="evidence" value="ECO:0007669"/>
    <property type="project" value="InterPro"/>
</dbReference>
<dbReference type="PROSITE" id="PS50067">
    <property type="entry name" value="KINESIN_MOTOR_2"/>
    <property type="match status" value="1"/>
</dbReference>
<dbReference type="GO" id="GO:0005875">
    <property type="term" value="C:microtubule associated complex"/>
    <property type="evidence" value="ECO:0007669"/>
    <property type="project" value="TreeGrafter"/>
</dbReference>
<evidence type="ECO:0000259" key="6">
    <source>
        <dbReference type="PROSITE" id="PS50067"/>
    </source>
</evidence>
<proteinExistence type="inferred from homology"/>
<dbReference type="PANTHER" id="PTHR47969:SF25">
    <property type="entry name" value="KINESIN MOTOR DOMAIN-CONTAINING PROTEIN"/>
    <property type="match status" value="1"/>
</dbReference>
<evidence type="ECO:0000256" key="3">
    <source>
        <dbReference type="ARBA" id="ARBA00022840"/>
    </source>
</evidence>
<dbReference type="GO" id="GO:0008017">
    <property type="term" value="F:microtubule binding"/>
    <property type="evidence" value="ECO:0007669"/>
    <property type="project" value="InterPro"/>
</dbReference>
<organism evidence="7 8">
    <name type="scientific">Hucho hucho</name>
    <name type="common">huchen</name>
    <dbReference type="NCBI Taxonomy" id="62062"/>
    <lineage>
        <taxon>Eukaryota</taxon>
        <taxon>Metazoa</taxon>
        <taxon>Chordata</taxon>
        <taxon>Craniata</taxon>
        <taxon>Vertebrata</taxon>
        <taxon>Euteleostomi</taxon>
        <taxon>Actinopterygii</taxon>
        <taxon>Neopterygii</taxon>
        <taxon>Teleostei</taxon>
        <taxon>Protacanthopterygii</taxon>
        <taxon>Salmoniformes</taxon>
        <taxon>Salmonidae</taxon>
        <taxon>Salmoninae</taxon>
        <taxon>Hucho</taxon>
    </lineage>
</organism>
<dbReference type="SMART" id="SM00129">
    <property type="entry name" value="KISc"/>
    <property type="match status" value="1"/>
</dbReference>
<comment type="subcellular location">
    <subcellularLocation>
        <location evidence="1">Cytoplasm</location>
        <location evidence="1">Cytoskeleton</location>
    </subcellularLocation>
</comment>
<accession>A0A4W5M5I9</accession>
<dbReference type="InterPro" id="IPR036961">
    <property type="entry name" value="Kinesin_motor_dom_sf"/>
</dbReference>
<name>A0A4W5M5I9_9TELE</name>
<dbReference type="GO" id="GO:0051231">
    <property type="term" value="P:spindle elongation"/>
    <property type="evidence" value="ECO:0007669"/>
    <property type="project" value="TreeGrafter"/>
</dbReference>
<evidence type="ECO:0000256" key="4">
    <source>
        <dbReference type="ARBA" id="ARBA00023212"/>
    </source>
</evidence>